<dbReference type="KEGG" id="scia:HUG15_15005"/>
<protein>
    <submittedName>
        <fullName evidence="1">Uncharacterized protein</fullName>
    </submittedName>
</protein>
<name>A0A7T7CC89_9BACI</name>
<dbReference type="Proteomes" id="UP000595823">
    <property type="component" value="Chromosome"/>
</dbReference>
<evidence type="ECO:0000313" key="1">
    <source>
        <dbReference type="EMBL" id="QQK76742.1"/>
    </source>
</evidence>
<dbReference type="EMBL" id="CP054705">
    <property type="protein sequence ID" value="QQK76742.1"/>
    <property type="molecule type" value="Genomic_DNA"/>
</dbReference>
<organism evidence="1 2">
    <name type="scientific">Salicibibacter cibarius</name>
    <dbReference type="NCBI Taxonomy" id="2743000"/>
    <lineage>
        <taxon>Bacteria</taxon>
        <taxon>Bacillati</taxon>
        <taxon>Bacillota</taxon>
        <taxon>Bacilli</taxon>
        <taxon>Bacillales</taxon>
        <taxon>Bacillaceae</taxon>
        <taxon>Salicibibacter</taxon>
    </lineage>
</organism>
<keyword evidence="2" id="KW-1185">Reference proteome</keyword>
<proteinExistence type="predicted"/>
<evidence type="ECO:0000313" key="2">
    <source>
        <dbReference type="Proteomes" id="UP000595823"/>
    </source>
</evidence>
<accession>A0A7T7CC89</accession>
<dbReference type="RefSeq" id="WP_200123870.1">
    <property type="nucleotide sequence ID" value="NZ_CP054705.1"/>
</dbReference>
<sequence>MRWTIQQLLANSANGIDIDRHVDVSELTDRDKELIAISNAHVTGHVEVENEHAHFLIAVRGTMTLPDSNTLAETEVPFDIKMEESFRLDGLEPRKTMKRCIRQRTGMWICFHTSKNIFCWPFPCE</sequence>
<dbReference type="AlphaFoldDB" id="A0A7T7CC89"/>
<reference evidence="1 2" key="1">
    <citation type="submission" date="2020-06" db="EMBL/GenBank/DDBJ databases">
        <title>Genomic analysis of Salicibibacter sp. NKC5-3.</title>
        <authorList>
            <person name="Oh Y.J."/>
        </authorList>
    </citation>
    <scope>NUCLEOTIDE SEQUENCE [LARGE SCALE GENOMIC DNA]</scope>
    <source>
        <strain evidence="1 2">NKC5-3</strain>
    </source>
</reference>
<gene>
    <name evidence="1" type="ORF">HUG15_15005</name>
</gene>